<dbReference type="SMART" id="SM00228">
    <property type="entry name" value="PDZ"/>
    <property type="match status" value="4"/>
</dbReference>
<accession>A9V109</accession>
<protein>
    <submittedName>
        <fullName evidence="7">Uncharacterized protein</fullName>
    </submittedName>
</protein>
<dbReference type="SMART" id="SM00325">
    <property type="entry name" value="RhoGEF"/>
    <property type="match status" value="1"/>
</dbReference>
<dbReference type="OMA" id="MSIEHES"/>
<feature type="domain" description="PDZ" evidence="6">
    <location>
        <begin position="716"/>
        <end position="796"/>
    </location>
</feature>
<dbReference type="InterPro" id="IPR000219">
    <property type="entry name" value="DH_dom"/>
</dbReference>
<dbReference type="PANTHER" id="PTHR14191">
    <property type="entry name" value="PDZ DOMAIN CONTAINING PROTEIN"/>
    <property type="match status" value="1"/>
</dbReference>
<keyword evidence="2" id="KW-1003">Cell membrane</keyword>
<dbReference type="Proteomes" id="UP000001357">
    <property type="component" value="Unassembled WGS sequence"/>
</dbReference>
<feature type="region of interest" description="Disordered" evidence="4">
    <location>
        <begin position="181"/>
        <end position="200"/>
    </location>
</feature>
<dbReference type="InterPro" id="IPR035899">
    <property type="entry name" value="DBL_dom_sf"/>
</dbReference>
<evidence type="ECO:0000256" key="4">
    <source>
        <dbReference type="SAM" id="MobiDB-lite"/>
    </source>
</evidence>
<feature type="domain" description="PDZ" evidence="6">
    <location>
        <begin position="798"/>
        <end position="875"/>
    </location>
</feature>
<feature type="domain" description="DH" evidence="5">
    <location>
        <begin position="224"/>
        <end position="402"/>
    </location>
</feature>
<dbReference type="PANTHER" id="PTHR14191:SF3">
    <property type="entry name" value="NA(+)_H(+) EXCHANGE REGULATORY COFACTOR-LIKE PROTEIN NRFL-1"/>
    <property type="match status" value="1"/>
</dbReference>
<dbReference type="InterPro" id="IPR001478">
    <property type="entry name" value="PDZ"/>
</dbReference>
<proteinExistence type="predicted"/>
<evidence type="ECO:0000259" key="5">
    <source>
        <dbReference type="PROSITE" id="PS50010"/>
    </source>
</evidence>
<dbReference type="EMBL" id="CH991553">
    <property type="protein sequence ID" value="EDQ88725.1"/>
    <property type="molecule type" value="Genomic_DNA"/>
</dbReference>
<dbReference type="GO" id="GO:0005085">
    <property type="term" value="F:guanyl-nucleotide exchange factor activity"/>
    <property type="evidence" value="ECO:0007669"/>
    <property type="project" value="InterPro"/>
</dbReference>
<keyword evidence="8" id="KW-1185">Reference proteome</keyword>
<evidence type="ECO:0000313" key="7">
    <source>
        <dbReference type="EMBL" id="EDQ88725.1"/>
    </source>
</evidence>
<dbReference type="Gene3D" id="2.30.42.10">
    <property type="match status" value="4"/>
</dbReference>
<keyword evidence="3" id="KW-0677">Repeat</keyword>
<reference evidence="7 8" key="1">
    <citation type="journal article" date="2008" name="Nature">
        <title>The genome of the choanoflagellate Monosiga brevicollis and the origin of metazoans.</title>
        <authorList>
            <consortium name="JGI Sequencing"/>
            <person name="King N."/>
            <person name="Westbrook M.J."/>
            <person name="Young S.L."/>
            <person name="Kuo A."/>
            <person name="Abedin M."/>
            <person name="Chapman J."/>
            <person name="Fairclough S."/>
            <person name="Hellsten U."/>
            <person name="Isogai Y."/>
            <person name="Letunic I."/>
            <person name="Marr M."/>
            <person name="Pincus D."/>
            <person name="Putnam N."/>
            <person name="Rokas A."/>
            <person name="Wright K.J."/>
            <person name="Zuzow R."/>
            <person name="Dirks W."/>
            <person name="Good M."/>
            <person name="Goodstein D."/>
            <person name="Lemons D."/>
            <person name="Li W."/>
            <person name="Lyons J.B."/>
            <person name="Morris A."/>
            <person name="Nichols S."/>
            <person name="Richter D.J."/>
            <person name="Salamov A."/>
            <person name="Bork P."/>
            <person name="Lim W.A."/>
            <person name="Manning G."/>
            <person name="Miller W.T."/>
            <person name="McGinnis W."/>
            <person name="Shapiro H."/>
            <person name="Tjian R."/>
            <person name="Grigoriev I.V."/>
            <person name="Rokhsar D."/>
        </authorList>
    </citation>
    <scope>NUCLEOTIDE SEQUENCE [LARGE SCALE GENOMIC DNA]</scope>
    <source>
        <strain evidence="8">MX1 / ATCC 50154</strain>
    </source>
</reference>
<dbReference type="InterPro" id="IPR011993">
    <property type="entry name" value="PH-like_dom_sf"/>
</dbReference>
<organism evidence="7 8">
    <name type="scientific">Monosiga brevicollis</name>
    <name type="common">Choanoflagellate</name>
    <dbReference type="NCBI Taxonomy" id="81824"/>
    <lineage>
        <taxon>Eukaryota</taxon>
        <taxon>Choanoflagellata</taxon>
        <taxon>Craspedida</taxon>
        <taxon>Salpingoecidae</taxon>
        <taxon>Monosiga</taxon>
    </lineage>
</organism>
<dbReference type="GO" id="GO:0043495">
    <property type="term" value="F:protein-membrane adaptor activity"/>
    <property type="evidence" value="ECO:0000318"/>
    <property type="project" value="GO_Central"/>
</dbReference>
<dbReference type="Pfam" id="PF17820">
    <property type="entry name" value="PDZ_6"/>
    <property type="match status" value="1"/>
</dbReference>
<dbReference type="PROSITE" id="PS50010">
    <property type="entry name" value="DH_2"/>
    <property type="match status" value="1"/>
</dbReference>
<evidence type="ECO:0000256" key="3">
    <source>
        <dbReference type="ARBA" id="ARBA00022737"/>
    </source>
</evidence>
<dbReference type="eggNOG" id="KOG3528">
    <property type="taxonomic scope" value="Eukaryota"/>
</dbReference>
<dbReference type="InParanoid" id="A9V109"/>
<evidence type="ECO:0000313" key="8">
    <source>
        <dbReference type="Proteomes" id="UP000001357"/>
    </source>
</evidence>
<feature type="domain" description="PDZ" evidence="6">
    <location>
        <begin position="636"/>
        <end position="714"/>
    </location>
</feature>
<dbReference type="Pfam" id="PF00595">
    <property type="entry name" value="PDZ"/>
    <property type="match status" value="2"/>
</dbReference>
<dbReference type="GeneID" id="5891561"/>
<dbReference type="GO" id="GO:0072659">
    <property type="term" value="P:protein localization to plasma membrane"/>
    <property type="evidence" value="ECO:0000318"/>
    <property type="project" value="GO_Central"/>
</dbReference>
<dbReference type="AlphaFoldDB" id="A9V109"/>
<evidence type="ECO:0000259" key="6">
    <source>
        <dbReference type="PROSITE" id="PS50106"/>
    </source>
</evidence>
<dbReference type="GO" id="GO:0016324">
    <property type="term" value="C:apical plasma membrane"/>
    <property type="evidence" value="ECO:0000318"/>
    <property type="project" value="GO_Central"/>
</dbReference>
<dbReference type="Gene3D" id="2.30.29.30">
    <property type="entry name" value="Pleckstrin-homology domain (PH domain)/Phosphotyrosine-binding domain (PTB)"/>
    <property type="match status" value="1"/>
</dbReference>
<evidence type="ECO:0000256" key="1">
    <source>
        <dbReference type="ARBA" id="ARBA00004236"/>
    </source>
</evidence>
<feature type="domain" description="PDZ" evidence="6">
    <location>
        <begin position="537"/>
        <end position="595"/>
    </location>
</feature>
<sequence>MECPGTAKELSQAPKNVTETRLRLNNVDIQLILLVALGCLGVRDRPRTSSTSRRNRLLKLSAVYIHSDETLLVAVHEARLQYALAFLRDALLLLVPRPAFTHALVLGGQDPTHYQLQSRVLEGTYAPAWEESFALARYVADNEYYPATIASVSIDTESVTVIFKGYEDEGEMEVAWADVQGVTSRTSRPPSSSSPLDMELTSSTGSFALPTAAVQELELEYQDRREPLMTRMLEEQTEYVRRLRHLTKSFTEPLLLDMTSEEHGLVFSNIEVLFASAVDYLKAINMSIEHESAVGLSLLTLLDNASNDYLVYATTLPQAEAKVQDLLSGKSDFAAFVHDRQRTHPDEPTLLELLRIPLEHVSQLQTLINSLLQIATESDEDFFALQQFQDKLNSVRRAMISARRESADQLAMHRIGTILQLDPSFLKLQHAGRKFLRQLFLFNDVVIVTQPTSNKAQRYVPTPEVPVLSRDKLRIDFDENVPHIYVTHEATSLLLKAETLEEKERLARLLDRIPTAAGSSPNRVVNHEALQPIEPRPRMLQIDGSGGDFGFSLRSDNPGYVGEVQPDGPAARAGLTSSDCVVSIHSLKIDSLSHDVRSTPPFLCCMQPFDPEGLMELVALSRNVNLRLIVCKALYTCQLLRADHNNFGVSLRGCNPVYVCGVQPGGPAEKAGLRLGDRLWSVEGMDIRNSDVAGVERALQKCGSHAAIVVEPTLRTLVVHNSSRGYGFSLWQPSPRSLVSIKSIHRDGSARHAGLRVGDQIWSINGTNVRQEPLAKLEALMGKQSHSLELVVISTLKTVELRRPVASTSYGFALAGEKPVRVSEIDAKGLADQCGIVKGAAIWLVNNNNALDLTHDQVVQCMRQRSEYVRLGIPL</sequence>
<dbReference type="eggNOG" id="KOG2996">
    <property type="taxonomic scope" value="Eukaryota"/>
</dbReference>
<dbReference type="Gene3D" id="2.30.30.140">
    <property type="match status" value="1"/>
</dbReference>
<feature type="compositionally biased region" description="Low complexity" evidence="4">
    <location>
        <begin position="183"/>
        <end position="195"/>
    </location>
</feature>
<name>A9V109_MONBE</name>
<dbReference type="PROSITE" id="PS50106">
    <property type="entry name" value="PDZ"/>
    <property type="match status" value="4"/>
</dbReference>
<dbReference type="InterPro" id="IPR041489">
    <property type="entry name" value="PDZ_6"/>
</dbReference>
<dbReference type="InterPro" id="IPR036034">
    <property type="entry name" value="PDZ_sf"/>
</dbReference>
<dbReference type="Gene3D" id="1.20.900.10">
    <property type="entry name" value="Dbl homology (DH) domain"/>
    <property type="match status" value="1"/>
</dbReference>
<dbReference type="RefSeq" id="XP_001746338.1">
    <property type="nucleotide sequence ID" value="XM_001746286.1"/>
</dbReference>
<dbReference type="Pfam" id="PF00621">
    <property type="entry name" value="RhoGEF"/>
    <property type="match status" value="1"/>
</dbReference>
<keyword evidence="2" id="KW-0472">Membrane</keyword>
<dbReference type="CDD" id="cd00136">
    <property type="entry name" value="PDZ_canonical"/>
    <property type="match status" value="1"/>
</dbReference>
<gene>
    <name evidence="7" type="ORF">MONBRDRAFT_8748</name>
</gene>
<evidence type="ECO:0000256" key="2">
    <source>
        <dbReference type="ARBA" id="ARBA00022475"/>
    </source>
</evidence>
<comment type="subcellular location">
    <subcellularLocation>
        <location evidence="1">Cell membrane</location>
    </subcellularLocation>
</comment>
<dbReference type="SUPFAM" id="SSF50156">
    <property type="entry name" value="PDZ domain-like"/>
    <property type="match status" value="4"/>
</dbReference>
<dbReference type="STRING" id="81824.A9V109"/>
<dbReference type="SUPFAM" id="SSF48065">
    <property type="entry name" value="DBL homology domain (DH-domain)"/>
    <property type="match status" value="1"/>
</dbReference>
<dbReference type="KEGG" id="mbr:MONBRDRAFT_8748"/>
<dbReference type="InterPro" id="IPR051067">
    <property type="entry name" value="NHER"/>
</dbReference>